<dbReference type="PANTHER" id="PTHR11579:SF0">
    <property type="entry name" value="PROTEIN-L-ISOASPARTATE(D-ASPARTATE) O-METHYLTRANSFERASE"/>
    <property type="match status" value="1"/>
</dbReference>
<evidence type="ECO:0000256" key="10">
    <source>
        <dbReference type="ARBA" id="ARBA00031323"/>
    </source>
</evidence>
<name>A0A9W6VFK6_9PSEU</name>
<dbReference type="SUPFAM" id="SSF53335">
    <property type="entry name" value="S-adenosyl-L-methionine-dependent methyltransferases"/>
    <property type="match status" value="1"/>
</dbReference>
<organism evidence="12 13">
    <name type="scientific">Amycolatopsis taiwanensis</name>
    <dbReference type="NCBI Taxonomy" id="342230"/>
    <lineage>
        <taxon>Bacteria</taxon>
        <taxon>Bacillati</taxon>
        <taxon>Actinomycetota</taxon>
        <taxon>Actinomycetes</taxon>
        <taxon>Pseudonocardiales</taxon>
        <taxon>Pseudonocardiaceae</taxon>
        <taxon>Amycolatopsis</taxon>
    </lineage>
</organism>
<sequence>MTTTETGWTSRAQRLADLLRDRGDIRSPQWHEAVAEVPRHLFVPHAYEQDDTGNWTSWDTAGRLDRVYAPETLVTALEERDGYQAAVSSSTKPDLMVRMLETLDVRDGHHVLEIGTGTGYNAALLSHRLGDDRVFSVDVDPGLVALARERLAAAGYRPTLAAVDGEAGLSEHAPYDRIIATCSVPAVPWCWAEQLAPDGAILVDYKLAVSAGNLVNLRRRSDVLEGRFTTWWAGFMEMRHPQDRPIPAPRVCYAEGERRWHTTAPVPPWQKLVVWFLAHLVGLPRGVVYGSLLDPDTREPTAATLAAPDGSWARVGLADHTVTEAGKTSLWEPVESAYRLWLATERPGWDRLGLTVNADGRNTLWLDSPTSPRTWPLESGSRLIS</sequence>
<dbReference type="GO" id="GO:0004719">
    <property type="term" value="F:protein-L-isoaspartate (D-aspartate) O-methyltransferase activity"/>
    <property type="evidence" value="ECO:0007669"/>
    <property type="project" value="UniProtKB-EC"/>
</dbReference>
<gene>
    <name evidence="12" type="primary">pcm</name>
    <name evidence="12" type="ORF">Atai01_35090</name>
</gene>
<evidence type="ECO:0000256" key="3">
    <source>
        <dbReference type="ARBA" id="ARBA00011890"/>
    </source>
</evidence>
<evidence type="ECO:0000256" key="1">
    <source>
        <dbReference type="ARBA" id="ARBA00004496"/>
    </source>
</evidence>
<evidence type="ECO:0000256" key="8">
    <source>
        <dbReference type="ARBA" id="ARBA00022691"/>
    </source>
</evidence>
<accession>A0A9W6VFK6</accession>
<evidence type="ECO:0000313" key="13">
    <source>
        <dbReference type="Proteomes" id="UP001165136"/>
    </source>
</evidence>
<dbReference type="RefSeq" id="WP_285487547.1">
    <property type="nucleotide sequence ID" value="NZ_BSTI01000007.1"/>
</dbReference>
<keyword evidence="5" id="KW-0963">Cytoplasm</keyword>
<dbReference type="Proteomes" id="UP001165136">
    <property type="component" value="Unassembled WGS sequence"/>
</dbReference>
<evidence type="ECO:0000256" key="2">
    <source>
        <dbReference type="ARBA" id="ARBA00005369"/>
    </source>
</evidence>
<keyword evidence="6" id="KW-0489">Methyltransferase</keyword>
<evidence type="ECO:0000256" key="5">
    <source>
        <dbReference type="ARBA" id="ARBA00022490"/>
    </source>
</evidence>
<dbReference type="CDD" id="cd02440">
    <property type="entry name" value="AdoMet_MTases"/>
    <property type="match status" value="1"/>
</dbReference>
<evidence type="ECO:0000256" key="9">
    <source>
        <dbReference type="ARBA" id="ARBA00030757"/>
    </source>
</evidence>
<dbReference type="AlphaFoldDB" id="A0A9W6VFK6"/>
<comment type="subcellular location">
    <subcellularLocation>
        <location evidence="1">Cytoplasm</location>
    </subcellularLocation>
</comment>
<dbReference type="EC" id="2.1.1.77" evidence="3"/>
<evidence type="ECO:0000256" key="4">
    <source>
        <dbReference type="ARBA" id="ARBA00013346"/>
    </source>
</evidence>
<evidence type="ECO:0000313" key="12">
    <source>
        <dbReference type="EMBL" id="GLY66890.1"/>
    </source>
</evidence>
<keyword evidence="13" id="KW-1185">Reference proteome</keyword>
<dbReference type="Pfam" id="PF01135">
    <property type="entry name" value="PCMT"/>
    <property type="match status" value="1"/>
</dbReference>
<dbReference type="PANTHER" id="PTHR11579">
    <property type="entry name" value="PROTEIN-L-ISOASPARTATE O-METHYLTRANSFERASE"/>
    <property type="match status" value="1"/>
</dbReference>
<keyword evidence="7" id="KW-0808">Transferase</keyword>
<comment type="similarity">
    <text evidence="2">Belongs to the methyltransferase superfamily. L-isoaspartyl/D-aspartyl protein methyltransferase family.</text>
</comment>
<dbReference type="GO" id="GO:0032259">
    <property type="term" value="P:methylation"/>
    <property type="evidence" value="ECO:0007669"/>
    <property type="project" value="UniProtKB-KW"/>
</dbReference>
<dbReference type="InterPro" id="IPR000682">
    <property type="entry name" value="PCMT"/>
</dbReference>
<dbReference type="EMBL" id="BSTI01000007">
    <property type="protein sequence ID" value="GLY66890.1"/>
    <property type="molecule type" value="Genomic_DNA"/>
</dbReference>
<protein>
    <recommendedName>
        <fullName evidence="4">Protein-L-isoaspartate O-methyltransferase</fullName>
        <ecNumber evidence="3">2.1.1.77</ecNumber>
    </recommendedName>
    <alternativeName>
        <fullName evidence="11">L-isoaspartyl protein carboxyl methyltransferase</fullName>
    </alternativeName>
    <alternativeName>
        <fullName evidence="9">Protein L-isoaspartyl methyltransferase</fullName>
    </alternativeName>
    <alternativeName>
        <fullName evidence="10">Protein-beta-aspartate methyltransferase</fullName>
    </alternativeName>
</protein>
<evidence type="ECO:0000256" key="11">
    <source>
        <dbReference type="ARBA" id="ARBA00031350"/>
    </source>
</evidence>
<keyword evidence="8" id="KW-0949">S-adenosyl-L-methionine</keyword>
<evidence type="ECO:0000256" key="6">
    <source>
        <dbReference type="ARBA" id="ARBA00022603"/>
    </source>
</evidence>
<reference evidence="12" key="1">
    <citation type="submission" date="2023-03" db="EMBL/GenBank/DDBJ databases">
        <title>Amycolatopsis taiwanensis NBRC 103393.</title>
        <authorList>
            <person name="Ichikawa N."/>
            <person name="Sato H."/>
            <person name="Tonouchi N."/>
        </authorList>
    </citation>
    <scope>NUCLEOTIDE SEQUENCE</scope>
    <source>
        <strain evidence="12">NBRC 103393</strain>
    </source>
</reference>
<dbReference type="InterPro" id="IPR029063">
    <property type="entry name" value="SAM-dependent_MTases_sf"/>
</dbReference>
<proteinExistence type="inferred from homology"/>
<comment type="caution">
    <text evidence="12">The sequence shown here is derived from an EMBL/GenBank/DDBJ whole genome shotgun (WGS) entry which is preliminary data.</text>
</comment>
<dbReference type="Gene3D" id="3.40.50.150">
    <property type="entry name" value="Vaccinia Virus protein VP39"/>
    <property type="match status" value="1"/>
</dbReference>
<dbReference type="GO" id="GO:0005737">
    <property type="term" value="C:cytoplasm"/>
    <property type="evidence" value="ECO:0007669"/>
    <property type="project" value="UniProtKB-SubCell"/>
</dbReference>
<evidence type="ECO:0000256" key="7">
    <source>
        <dbReference type="ARBA" id="ARBA00022679"/>
    </source>
</evidence>